<gene>
    <name evidence="1" type="ORF">NDU88_005680</name>
</gene>
<keyword evidence="2" id="KW-1185">Reference proteome</keyword>
<feature type="non-terminal residue" evidence="1">
    <location>
        <position position="81"/>
    </location>
</feature>
<comment type="caution">
    <text evidence="1">The sequence shown here is derived from an EMBL/GenBank/DDBJ whole genome shotgun (WGS) entry which is preliminary data.</text>
</comment>
<proteinExistence type="predicted"/>
<accession>A0AAV7N0W4</accession>
<feature type="non-terminal residue" evidence="1">
    <location>
        <position position="1"/>
    </location>
</feature>
<dbReference type="EMBL" id="JANPWB010000013">
    <property type="protein sequence ID" value="KAJ1108304.1"/>
    <property type="molecule type" value="Genomic_DNA"/>
</dbReference>
<organism evidence="1 2">
    <name type="scientific">Pleurodeles waltl</name>
    <name type="common">Iberian ribbed newt</name>
    <dbReference type="NCBI Taxonomy" id="8319"/>
    <lineage>
        <taxon>Eukaryota</taxon>
        <taxon>Metazoa</taxon>
        <taxon>Chordata</taxon>
        <taxon>Craniata</taxon>
        <taxon>Vertebrata</taxon>
        <taxon>Euteleostomi</taxon>
        <taxon>Amphibia</taxon>
        <taxon>Batrachia</taxon>
        <taxon>Caudata</taxon>
        <taxon>Salamandroidea</taxon>
        <taxon>Salamandridae</taxon>
        <taxon>Pleurodelinae</taxon>
        <taxon>Pleurodeles</taxon>
    </lineage>
</organism>
<evidence type="ECO:0000313" key="1">
    <source>
        <dbReference type="EMBL" id="KAJ1108304.1"/>
    </source>
</evidence>
<sequence length="81" mass="8883">RWRHCCLPSYLRDQGLQTARPLPTVSRYTVPPPSTVWNSILSAASASGRICSVLAASEEAVEKPASQTLAQRRKASTLYPK</sequence>
<reference evidence="1" key="1">
    <citation type="journal article" date="2022" name="bioRxiv">
        <title>Sequencing and chromosome-scale assembly of the giantPleurodeles waltlgenome.</title>
        <authorList>
            <person name="Brown T."/>
            <person name="Elewa A."/>
            <person name="Iarovenko S."/>
            <person name="Subramanian E."/>
            <person name="Araus A.J."/>
            <person name="Petzold A."/>
            <person name="Susuki M."/>
            <person name="Suzuki K.-i.T."/>
            <person name="Hayashi T."/>
            <person name="Toyoda A."/>
            <person name="Oliveira C."/>
            <person name="Osipova E."/>
            <person name="Leigh N.D."/>
            <person name="Simon A."/>
            <person name="Yun M.H."/>
        </authorList>
    </citation>
    <scope>NUCLEOTIDE SEQUENCE</scope>
    <source>
        <strain evidence="1">20211129_DDA</strain>
        <tissue evidence="1">Liver</tissue>
    </source>
</reference>
<dbReference type="Proteomes" id="UP001066276">
    <property type="component" value="Chromosome 9"/>
</dbReference>
<evidence type="ECO:0000313" key="2">
    <source>
        <dbReference type="Proteomes" id="UP001066276"/>
    </source>
</evidence>
<protein>
    <submittedName>
        <fullName evidence="1">Uncharacterized protein</fullName>
    </submittedName>
</protein>
<dbReference type="AlphaFoldDB" id="A0AAV7N0W4"/>
<name>A0AAV7N0W4_PLEWA</name>